<evidence type="ECO:0000256" key="6">
    <source>
        <dbReference type="ARBA" id="ARBA00022692"/>
    </source>
</evidence>
<comment type="subcellular location">
    <subcellularLocation>
        <location evidence="1">Cell outer membrane</location>
        <topology evidence="1">Multi-pass membrane protein</topology>
    </subcellularLocation>
</comment>
<keyword evidence="12" id="KW-0564">Palmitate</keyword>
<dbReference type="PANTHER" id="PTHR33619:SF3">
    <property type="entry name" value="POLYSACCHARIDE EXPORT PROTEIN GFCE-RELATED"/>
    <property type="match status" value="1"/>
</dbReference>
<comment type="similarity">
    <text evidence="2">Belongs to the BexD/CtrA/VexA family.</text>
</comment>
<keyword evidence="7 15" id="KW-0732">Signal</keyword>
<comment type="caution">
    <text evidence="18">The sequence shown here is derived from an EMBL/GenBank/DDBJ whole genome shotgun (WGS) entry which is preliminary data.</text>
</comment>
<reference evidence="18 19" key="2">
    <citation type="submission" date="2020-02" db="EMBL/GenBank/DDBJ databases">
        <title>Erythrobacter dongmakensis sp. nov., isolated from a tidal mudflat.</title>
        <authorList>
            <person name="Kim I.S."/>
        </authorList>
    </citation>
    <scope>NUCLEOTIDE SEQUENCE [LARGE SCALE GENOMIC DNA]</scope>
    <source>
        <strain evidence="18 19">GH3-10</strain>
    </source>
</reference>
<protein>
    <recommendedName>
        <fullName evidence="20">Polysaccharide export protein</fullName>
    </recommendedName>
</protein>
<dbReference type="GO" id="GO:0015288">
    <property type="term" value="F:porin activity"/>
    <property type="evidence" value="ECO:0007669"/>
    <property type="project" value="UniProtKB-KW"/>
</dbReference>
<proteinExistence type="inferred from homology"/>
<evidence type="ECO:0000256" key="13">
    <source>
        <dbReference type="ARBA" id="ARBA00023237"/>
    </source>
</evidence>
<keyword evidence="9" id="KW-0406">Ion transport</keyword>
<dbReference type="GO" id="GO:0006811">
    <property type="term" value="P:monoatomic ion transport"/>
    <property type="evidence" value="ECO:0007669"/>
    <property type="project" value="UniProtKB-KW"/>
</dbReference>
<keyword evidence="19" id="KW-1185">Reference proteome</keyword>
<feature type="signal peptide" evidence="15">
    <location>
        <begin position="1"/>
        <end position="21"/>
    </location>
</feature>
<evidence type="ECO:0008006" key="20">
    <source>
        <dbReference type="Google" id="ProtNLM"/>
    </source>
</evidence>
<keyword evidence="4" id="KW-1134">Transmembrane beta strand</keyword>
<evidence type="ECO:0000256" key="5">
    <source>
        <dbReference type="ARBA" id="ARBA00022597"/>
    </source>
</evidence>
<reference evidence="18 19" key="1">
    <citation type="submission" date="2019-12" db="EMBL/GenBank/DDBJ databases">
        <authorList>
            <person name="Lee S.D."/>
        </authorList>
    </citation>
    <scope>NUCLEOTIDE SEQUENCE [LARGE SCALE GENOMIC DNA]</scope>
    <source>
        <strain evidence="18 19">GH3-10</strain>
    </source>
</reference>
<dbReference type="Pfam" id="PF02563">
    <property type="entry name" value="Poly_export"/>
    <property type="match status" value="1"/>
</dbReference>
<feature type="domain" description="Polysaccharide export protein N-terminal" evidence="16">
    <location>
        <begin position="75"/>
        <end position="154"/>
    </location>
</feature>
<dbReference type="Proteomes" id="UP000461409">
    <property type="component" value="Unassembled WGS sequence"/>
</dbReference>
<evidence type="ECO:0000256" key="2">
    <source>
        <dbReference type="ARBA" id="ARBA00009450"/>
    </source>
</evidence>
<evidence type="ECO:0000256" key="8">
    <source>
        <dbReference type="ARBA" id="ARBA00023047"/>
    </source>
</evidence>
<evidence type="ECO:0000259" key="16">
    <source>
        <dbReference type="Pfam" id="PF02563"/>
    </source>
</evidence>
<dbReference type="GO" id="GO:0009279">
    <property type="term" value="C:cell outer membrane"/>
    <property type="evidence" value="ECO:0007669"/>
    <property type="project" value="UniProtKB-SubCell"/>
</dbReference>
<keyword evidence="8" id="KW-0625">Polysaccharide transport</keyword>
<organism evidence="18 19">
    <name type="scientific">Aurantiacibacter rhizosphaerae</name>
    <dbReference type="NCBI Taxonomy" id="2691582"/>
    <lineage>
        <taxon>Bacteria</taxon>
        <taxon>Pseudomonadati</taxon>
        <taxon>Pseudomonadota</taxon>
        <taxon>Alphaproteobacteria</taxon>
        <taxon>Sphingomonadales</taxon>
        <taxon>Erythrobacteraceae</taxon>
        <taxon>Aurantiacibacter</taxon>
    </lineage>
</organism>
<dbReference type="InterPro" id="IPR003715">
    <property type="entry name" value="Poly_export_N"/>
</dbReference>
<sequence>MKRLMRTMLVALSVGLLGACALPRGGPSTSEVVESNQTQIQLVPITQWQAEAGAADAMSRLPDTFRAVGSTDFQTLRTGDILSVTISEASGNGSFPQTIASPITMDSVEVASDGAITVPFAGRVQAEGMTTAELTTAIRRRLVRQLYGPQVFVSRTGSTSRSVTVTGDVVEGGALELTPQTSSLSAVIGAAGLVREEGAEYVVEVHRNGATAEVGLNTLYSDPTYDIALMPGDVISLRRDSRFYIIMGAVGEAARVPLPRNDYMLMDALGSARGLEDATADPTGVFVFRRGANVANATGQDVIYRMNMSDPSNIFAATSFPLLPGDIVYVSFAPFNQTQKVLRAISGVSSLASSATRIR</sequence>
<dbReference type="AlphaFoldDB" id="A0A844XA89"/>
<dbReference type="Gene3D" id="3.30.1950.10">
    <property type="entry name" value="wza like domain"/>
    <property type="match status" value="1"/>
</dbReference>
<dbReference type="GO" id="GO:0015159">
    <property type="term" value="F:polysaccharide transmembrane transporter activity"/>
    <property type="evidence" value="ECO:0007669"/>
    <property type="project" value="InterPro"/>
</dbReference>
<keyword evidence="5" id="KW-0762">Sugar transport</keyword>
<dbReference type="PROSITE" id="PS51257">
    <property type="entry name" value="PROKAR_LIPOPROTEIN"/>
    <property type="match status" value="1"/>
</dbReference>
<dbReference type="InterPro" id="IPR054765">
    <property type="entry name" value="SLBB_dom"/>
</dbReference>
<keyword evidence="3" id="KW-0813">Transport</keyword>
<dbReference type="PANTHER" id="PTHR33619">
    <property type="entry name" value="POLYSACCHARIDE EXPORT PROTEIN GFCE-RELATED"/>
    <property type="match status" value="1"/>
</dbReference>
<evidence type="ECO:0000256" key="10">
    <source>
        <dbReference type="ARBA" id="ARBA00023114"/>
    </source>
</evidence>
<evidence type="ECO:0000256" key="12">
    <source>
        <dbReference type="ARBA" id="ARBA00023139"/>
    </source>
</evidence>
<evidence type="ECO:0000256" key="9">
    <source>
        <dbReference type="ARBA" id="ARBA00023065"/>
    </source>
</evidence>
<evidence type="ECO:0000313" key="18">
    <source>
        <dbReference type="EMBL" id="MWV26652.1"/>
    </source>
</evidence>
<name>A0A844XA89_9SPHN</name>
<dbReference type="Pfam" id="PF22461">
    <property type="entry name" value="SLBB_2"/>
    <property type="match status" value="1"/>
</dbReference>
<evidence type="ECO:0000256" key="4">
    <source>
        <dbReference type="ARBA" id="ARBA00022452"/>
    </source>
</evidence>
<gene>
    <name evidence="18" type="ORF">GRF63_01925</name>
</gene>
<keyword evidence="11" id="KW-0472">Membrane</keyword>
<keyword evidence="13" id="KW-0998">Cell outer membrane</keyword>
<evidence type="ECO:0000256" key="14">
    <source>
        <dbReference type="ARBA" id="ARBA00023288"/>
    </source>
</evidence>
<dbReference type="GO" id="GO:0046930">
    <property type="term" value="C:pore complex"/>
    <property type="evidence" value="ECO:0007669"/>
    <property type="project" value="UniProtKB-KW"/>
</dbReference>
<dbReference type="InterPro" id="IPR049712">
    <property type="entry name" value="Poly_export"/>
</dbReference>
<evidence type="ECO:0000313" key="19">
    <source>
        <dbReference type="Proteomes" id="UP000461409"/>
    </source>
</evidence>
<keyword evidence="10" id="KW-0626">Porin</keyword>
<evidence type="ECO:0000256" key="3">
    <source>
        <dbReference type="ARBA" id="ARBA00022448"/>
    </source>
</evidence>
<dbReference type="EMBL" id="WUBR01000001">
    <property type="protein sequence ID" value="MWV26652.1"/>
    <property type="molecule type" value="Genomic_DNA"/>
</dbReference>
<evidence type="ECO:0000256" key="7">
    <source>
        <dbReference type="ARBA" id="ARBA00022729"/>
    </source>
</evidence>
<accession>A0A844XA89</accession>
<dbReference type="Gene3D" id="3.10.560.10">
    <property type="entry name" value="Outer membrane lipoprotein wza domain like"/>
    <property type="match status" value="2"/>
</dbReference>
<keyword evidence="6" id="KW-0812">Transmembrane</keyword>
<evidence type="ECO:0000259" key="17">
    <source>
        <dbReference type="Pfam" id="PF22461"/>
    </source>
</evidence>
<feature type="domain" description="SLBB" evidence="17">
    <location>
        <begin position="245"/>
        <end position="330"/>
    </location>
</feature>
<evidence type="ECO:0000256" key="1">
    <source>
        <dbReference type="ARBA" id="ARBA00004571"/>
    </source>
</evidence>
<evidence type="ECO:0000256" key="15">
    <source>
        <dbReference type="SAM" id="SignalP"/>
    </source>
</evidence>
<evidence type="ECO:0000256" key="11">
    <source>
        <dbReference type="ARBA" id="ARBA00023136"/>
    </source>
</evidence>
<keyword evidence="14" id="KW-0449">Lipoprotein</keyword>
<feature type="chain" id="PRO_5032296654" description="Polysaccharide export protein" evidence="15">
    <location>
        <begin position="22"/>
        <end position="359"/>
    </location>
</feature>